<dbReference type="GO" id="GO:0009664">
    <property type="term" value="P:plant-type cell wall organization"/>
    <property type="evidence" value="ECO:0007669"/>
    <property type="project" value="InterPro"/>
</dbReference>
<dbReference type="AlphaFoldDB" id="A0A1S2Z3M6"/>
<dbReference type="Pfam" id="PF03330">
    <property type="entry name" value="DPBB_1"/>
    <property type="match status" value="1"/>
</dbReference>
<evidence type="ECO:0000256" key="6">
    <source>
        <dbReference type="ARBA" id="ARBA00023316"/>
    </source>
</evidence>
<evidence type="ECO:0000256" key="1">
    <source>
        <dbReference type="ARBA" id="ARBA00005392"/>
    </source>
</evidence>
<dbReference type="GO" id="GO:0009653">
    <property type="term" value="P:anatomical structure morphogenesis"/>
    <property type="evidence" value="ECO:0007669"/>
    <property type="project" value="UniProtKB-ARBA"/>
</dbReference>
<organism evidence="10 11">
    <name type="scientific">Cicer arietinum</name>
    <name type="common">Chickpea</name>
    <name type="synonym">Garbanzo</name>
    <dbReference type="NCBI Taxonomy" id="3827"/>
    <lineage>
        <taxon>Eukaryota</taxon>
        <taxon>Viridiplantae</taxon>
        <taxon>Streptophyta</taxon>
        <taxon>Embryophyta</taxon>
        <taxon>Tracheophyta</taxon>
        <taxon>Spermatophyta</taxon>
        <taxon>Magnoliopsida</taxon>
        <taxon>eudicotyledons</taxon>
        <taxon>Gunneridae</taxon>
        <taxon>Pentapetalae</taxon>
        <taxon>rosids</taxon>
        <taxon>fabids</taxon>
        <taxon>Fabales</taxon>
        <taxon>Fabaceae</taxon>
        <taxon>Papilionoideae</taxon>
        <taxon>50 kb inversion clade</taxon>
        <taxon>NPAAA clade</taxon>
        <taxon>Hologalegina</taxon>
        <taxon>IRL clade</taxon>
        <taxon>Cicereae</taxon>
        <taxon>Cicer</taxon>
    </lineage>
</organism>
<dbReference type="InterPro" id="IPR007118">
    <property type="entry name" value="Expan_Lol_pI"/>
</dbReference>
<dbReference type="PROSITE" id="PS50842">
    <property type="entry name" value="EXPANSIN_EG45"/>
    <property type="match status" value="1"/>
</dbReference>
<evidence type="ECO:0000313" key="11">
    <source>
        <dbReference type="RefSeq" id="XP_004514456.1"/>
    </source>
</evidence>
<comment type="subcellular location">
    <subcellularLocation>
        <location evidence="7">Secreted</location>
        <location evidence="7">Cell wall</location>
    </subcellularLocation>
    <subcellularLocation>
        <location evidence="7">Membrane</location>
        <topology evidence="7">Peripheral membrane protein</topology>
    </subcellularLocation>
</comment>
<dbReference type="eggNOG" id="ENOG502QV32">
    <property type="taxonomic scope" value="Eukaryota"/>
</dbReference>
<dbReference type="OrthoDB" id="5823761at2759"/>
<keyword evidence="4" id="KW-0732">Signal</keyword>
<evidence type="ECO:0000256" key="3">
    <source>
        <dbReference type="ARBA" id="ARBA00022525"/>
    </source>
</evidence>
<proteinExistence type="inferred from homology"/>
<dbReference type="PaxDb" id="3827-XP_004514456.1"/>
<keyword evidence="10" id="KW-1185">Reference proteome</keyword>
<feature type="domain" description="Expansin-like EG45" evidence="8">
    <location>
        <begin position="51"/>
        <end position="165"/>
    </location>
</feature>
<dbReference type="CDD" id="cd22274">
    <property type="entry name" value="DPBB_EXPA_N"/>
    <property type="match status" value="1"/>
</dbReference>
<gene>
    <name evidence="11" type="primary">LOC101508118</name>
</gene>
<dbReference type="PANTHER" id="PTHR31867">
    <property type="entry name" value="EXPANSIN-A15"/>
    <property type="match status" value="1"/>
</dbReference>
<evidence type="ECO:0000259" key="8">
    <source>
        <dbReference type="PROSITE" id="PS50842"/>
    </source>
</evidence>
<dbReference type="GO" id="GO:0005576">
    <property type="term" value="C:extracellular region"/>
    <property type="evidence" value="ECO:0007669"/>
    <property type="project" value="InterPro"/>
</dbReference>
<evidence type="ECO:0000259" key="9">
    <source>
        <dbReference type="PROSITE" id="PS50843"/>
    </source>
</evidence>
<dbReference type="RefSeq" id="XP_004514456.1">
    <property type="nucleotide sequence ID" value="XM_004514399.3"/>
</dbReference>
<dbReference type="SMART" id="SM00837">
    <property type="entry name" value="DPBB_1"/>
    <property type="match status" value="1"/>
</dbReference>
<dbReference type="SUPFAM" id="SSF50685">
    <property type="entry name" value="Barwin-like endoglucanases"/>
    <property type="match status" value="1"/>
</dbReference>
<dbReference type="KEGG" id="cam:101508118"/>
<evidence type="ECO:0000256" key="5">
    <source>
        <dbReference type="ARBA" id="ARBA00023136"/>
    </source>
</evidence>
<dbReference type="InterPro" id="IPR036908">
    <property type="entry name" value="RlpA-like_sf"/>
</dbReference>
<dbReference type="GO" id="GO:0016020">
    <property type="term" value="C:membrane"/>
    <property type="evidence" value="ECO:0007669"/>
    <property type="project" value="UniProtKB-SubCell"/>
</dbReference>
<reference evidence="11" key="1">
    <citation type="submission" date="2025-08" db="UniProtKB">
        <authorList>
            <consortium name="RefSeq"/>
        </authorList>
    </citation>
    <scope>IDENTIFICATION</scope>
    <source>
        <tissue evidence="11">Etiolated seedlings</tissue>
    </source>
</reference>
<dbReference type="Gene3D" id="2.60.40.760">
    <property type="entry name" value="Expansin, cellulose-binding-like domain"/>
    <property type="match status" value="1"/>
</dbReference>
<dbReference type="GeneID" id="101508118"/>
<keyword evidence="6 7" id="KW-0961">Cell wall biogenesis/degradation</keyword>
<name>A0A1S2Z3M6_CICAR</name>
<dbReference type="Pfam" id="PF01357">
    <property type="entry name" value="Expansin_C"/>
    <property type="match status" value="1"/>
</dbReference>
<dbReference type="SUPFAM" id="SSF49590">
    <property type="entry name" value="PHL pollen allergen"/>
    <property type="match status" value="1"/>
</dbReference>
<dbReference type="InterPro" id="IPR007117">
    <property type="entry name" value="Expansin_CBD"/>
</dbReference>
<dbReference type="InterPro" id="IPR007112">
    <property type="entry name" value="Expansin/allergen_DPBB_dom"/>
</dbReference>
<keyword evidence="3 7" id="KW-0964">Secreted</keyword>
<dbReference type="PRINTS" id="PR01226">
    <property type="entry name" value="EXPANSIN"/>
</dbReference>
<comment type="similarity">
    <text evidence="1 7">Belongs to the expansin family. Expansin A subfamily.</text>
</comment>
<comment type="function">
    <text evidence="7">Causes loosening and extension of plant cell walls by disrupting non-covalent bonding between cellulose microfibrils and matrix glucans. No enzymatic activity has been found.</text>
</comment>
<evidence type="ECO:0000256" key="7">
    <source>
        <dbReference type="RuleBase" id="RU365023"/>
    </source>
</evidence>
<dbReference type="InterPro" id="IPR002963">
    <property type="entry name" value="Expansin"/>
</dbReference>
<evidence type="ECO:0000256" key="4">
    <source>
        <dbReference type="ARBA" id="ARBA00022729"/>
    </source>
</evidence>
<keyword evidence="5" id="KW-0472">Membrane</keyword>
<dbReference type="PROSITE" id="PS50843">
    <property type="entry name" value="EXPANSIN_CBD"/>
    <property type="match status" value="1"/>
</dbReference>
<dbReference type="InterPro" id="IPR036749">
    <property type="entry name" value="Expansin_CBD_sf"/>
</dbReference>
<accession>A0A1S2Z3M6</accession>
<dbReference type="PRINTS" id="PR01225">
    <property type="entry name" value="EXPANSNFAMLY"/>
</dbReference>
<protein>
    <recommendedName>
        <fullName evidence="7">Expansin</fullName>
    </recommendedName>
</protein>
<dbReference type="InterPro" id="IPR009009">
    <property type="entry name" value="RlpA-like_DPBB"/>
</dbReference>
<dbReference type="Gene3D" id="2.40.40.10">
    <property type="entry name" value="RlpA-like domain"/>
    <property type="match status" value="1"/>
</dbReference>
<evidence type="ECO:0000256" key="2">
    <source>
        <dbReference type="ARBA" id="ARBA00022512"/>
    </source>
</evidence>
<evidence type="ECO:0000313" key="10">
    <source>
        <dbReference type="Proteomes" id="UP000087171"/>
    </source>
</evidence>
<feature type="domain" description="Expansin-like CBD" evidence="9">
    <location>
        <begin position="175"/>
        <end position="254"/>
    </location>
</feature>
<dbReference type="Proteomes" id="UP000087171">
    <property type="component" value="Unplaced"/>
</dbReference>
<sequence>MLFLPQMVALLSTFLCLILFHSFNIVAFKDQQWMKATATYAKDTEGSLITEGACGYGDLHKASYGKHSVGLSTILFNRGSTCGACFEIRCVDHILWCVLGSPPVIVTATDFCPPNYGLSVDYGGWCNFPRQHFELSQAAFAEIAKGKADIVPVQYRRVKCERSGGLKFTMSGSSHFYQVLITNVGLDGEVFAVKVKGSRTGWIPMARNWGMNWHCNVNLQHQPLSFEVTSSTGKTLTSYNVAPQNWQFGQTFEGKQF</sequence>
<keyword evidence="2 7" id="KW-0134">Cell wall</keyword>